<dbReference type="Proteomes" id="UP000030706">
    <property type="component" value="Unassembled WGS sequence"/>
</dbReference>
<organism evidence="2 3">
    <name type="scientific">Aureobasidium pullulans EXF-150</name>
    <dbReference type="NCBI Taxonomy" id="1043002"/>
    <lineage>
        <taxon>Eukaryota</taxon>
        <taxon>Fungi</taxon>
        <taxon>Dikarya</taxon>
        <taxon>Ascomycota</taxon>
        <taxon>Pezizomycotina</taxon>
        <taxon>Dothideomycetes</taxon>
        <taxon>Dothideomycetidae</taxon>
        <taxon>Dothideales</taxon>
        <taxon>Saccotheciaceae</taxon>
        <taxon>Aureobasidium</taxon>
    </lineage>
</organism>
<proteinExistence type="predicted"/>
<feature type="compositionally biased region" description="Basic and acidic residues" evidence="1">
    <location>
        <begin position="10"/>
        <end position="21"/>
    </location>
</feature>
<evidence type="ECO:0000313" key="3">
    <source>
        <dbReference type="Proteomes" id="UP000030706"/>
    </source>
</evidence>
<dbReference type="AlphaFoldDB" id="A0A074Y0H0"/>
<dbReference type="EMBL" id="KL584998">
    <property type="protein sequence ID" value="KEQ80406.1"/>
    <property type="molecule type" value="Genomic_DNA"/>
</dbReference>
<gene>
    <name evidence="2" type="ORF">M438DRAFT_358855</name>
</gene>
<name>A0A074Y0H0_AURPU</name>
<dbReference type="RefSeq" id="XP_029756593.1">
    <property type="nucleotide sequence ID" value="XM_029907296.1"/>
</dbReference>
<accession>A0A074Y0H0</accession>
<protein>
    <submittedName>
        <fullName evidence="2">Uncharacterized protein</fullName>
    </submittedName>
</protein>
<dbReference type="GeneID" id="40749602"/>
<reference evidence="2 3" key="1">
    <citation type="journal article" date="2014" name="BMC Genomics">
        <title>Genome sequencing of four Aureobasidium pullulans varieties: biotechnological potential, stress tolerance, and description of new species.</title>
        <authorList>
            <person name="Gostin Ar C."/>
            <person name="Ohm R.A."/>
            <person name="Kogej T."/>
            <person name="Sonjak S."/>
            <person name="Turk M."/>
            <person name="Zajc J."/>
            <person name="Zalar P."/>
            <person name="Grube M."/>
            <person name="Sun H."/>
            <person name="Han J."/>
            <person name="Sharma A."/>
            <person name="Chiniquy J."/>
            <person name="Ngan C.Y."/>
            <person name="Lipzen A."/>
            <person name="Barry K."/>
            <person name="Grigoriev I.V."/>
            <person name="Gunde-Cimerman N."/>
        </authorList>
    </citation>
    <scope>NUCLEOTIDE SEQUENCE [LARGE SCALE GENOMIC DNA]</scope>
    <source>
        <strain evidence="2 3">EXF-150</strain>
    </source>
</reference>
<evidence type="ECO:0000313" key="2">
    <source>
        <dbReference type="EMBL" id="KEQ80406.1"/>
    </source>
</evidence>
<sequence>MARIAGGSSDIERRVERKVREPQVANDPPWSYIIDDDKKQDAPIVVSDDEDDDVVIISETHTPKGRRHVSTVPKRRSPYQTDFKLTNFGFTRPRVAKICRVTRDEVPPLLTKISYTTTSTNSTLVQSGFAQESSIILLMLVPGSATGAAVQASSTATLAPHTIVCALTSKLSPNGTPVNSQHATTHPTTLGITWDY</sequence>
<keyword evidence="3" id="KW-1185">Reference proteome</keyword>
<dbReference type="HOGENOM" id="CLU_1389963_0_0_1"/>
<feature type="region of interest" description="Disordered" evidence="1">
    <location>
        <begin position="1"/>
        <end position="33"/>
    </location>
</feature>
<evidence type="ECO:0000256" key="1">
    <source>
        <dbReference type="SAM" id="MobiDB-lite"/>
    </source>
</evidence>